<evidence type="ECO:0000259" key="1">
    <source>
        <dbReference type="PROSITE" id="PS50235"/>
    </source>
</evidence>
<reference evidence="2" key="1">
    <citation type="journal article" date="2020" name="Nature">
        <title>Giant virus diversity and host interactions through global metagenomics.</title>
        <authorList>
            <person name="Schulz F."/>
            <person name="Roux S."/>
            <person name="Paez-Espino D."/>
            <person name="Jungbluth S."/>
            <person name="Walsh D.A."/>
            <person name="Denef V.J."/>
            <person name="McMahon K.D."/>
            <person name="Konstantinidis K.T."/>
            <person name="Eloe-Fadrosh E.A."/>
            <person name="Kyrpides N.C."/>
            <person name="Woyke T."/>
        </authorList>
    </citation>
    <scope>NUCLEOTIDE SEQUENCE</scope>
    <source>
        <strain evidence="2">GVMAG-M-3300009151-50</strain>
    </source>
</reference>
<evidence type="ECO:0000313" key="2">
    <source>
        <dbReference type="EMBL" id="QHT30896.1"/>
    </source>
</evidence>
<dbReference type="EMBL" id="MN738913">
    <property type="protein sequence ID" value="QHT30896.1"/>
    <property type="molecule type" value="Genomic_DNA"/>
</dbReference>
<organism evidence="2">
    <name type="scientific">viral metagenome</name>
    <dbReference type="NCBI Taxonomy" id="1070528"/>
    <lineage>
        <taxon>unclassified sequences</taxon>
        <taxon>metagenomes</taxon>
        <taxon>organismal metagenomes</taxon>
    </lineage>
</organism>
<dbReference type="Gene3D" id="3.90.70.10">
    <property type="entry name" value="Cysteine proteinases"/>
    <property type="match status" value="1"/>
</dbReference>
<dbReference type="InterPro" id="IPR001394">
    <property type="entry name" value="Peptidase_C19_UCH"/>
</dbReference>
<feature type="domain" description="USP" evidence="1">
    <location>
        <begin position="2"/>
        <end position="253"/>
    </location>
</feature>
<protein>
    <recommendedName>
        <fullName evidence="1">USP domain-containing protein</fullName>
    </recommendedName>
</protein>
<dbReference type="AlphaFoldDB" id="A0A6C0ENX9"/>
<dbReference type="GO" id="GO:0005634">
    <property type="term" value="C:nucleus"/>
    <property type="evidence" value="ECO:0007669"/>
    <property type="project" value="TreeGrafter"/>
</dbReference>
<dbReference type="GO" id="GO:0005829">
    <property type="term" value="C:cytosol"/>
    <property type="evidence" value="ECO:0007669"/>
    <property type="project" value="TreeGrafter"/>
</dbReference>
<dbReference type="PANTHER" id="PTHR24006">
    <property type="entry name" value="UBIQUITIN CARBOXYL-TERMINAL HYDROLASE"/>
    <property type="match status" value="1"/>
</dbReference>
<dbReference type="Pfam" id="PF00443">
    <property type="entry name" value="UCH"/>
    <property type="match status" value="1"/>
</dbReference>
<dbReference type="SUPFAM" id="SSF54001">
    <property type="entry name" value="Cysteine proteinases"/>
    <property type="match status" value="1"/>
</dbReference>
<dbReference type="GO" id="GO:0004843">
    <property type="term" value="F:cysteine-type deubiquitinase activity"/>
    <property type="evidence" value="ECO:0007669"/>
    <property type="project" value="InterPro"/>
</dbReference>
<dbReference type="GO" id="GO:0016579">
    <property type="term" value="P:protein deubiquitination"/>
    <property type="evidence" value="ECO:0007669"/>
    <property type="project" value="InterPro"/>
</dbReference>
<dbReference type="PROSITE" id="PS50235">
    <property type="entry name" value="USP_3"/>
    <property type="match status" value="1"/>
</dbReference>
<accession>A0A6C0ENX9</accession>
<sequence>MFGLFNFRGSCWVNTCIQAILRIPEVQERYNNETFDKGNLIDECLCKIWKTKGEDGLKELFDVVRTDTMPAGNGIGDTHELLQYLCDKLPFLDKLMRFKIADSITCINCKAKDIKEDSVIEFPISSNEKNRPMIECIAEAVTENTIDEWKCEKCNKTGCKKQQLIGSFPKVMMFHMIPTRGSVDYSSILALNKKQYALISVSCYNGMHWWGYGRNMPPGSSWYTLNDKQVHEHGPKQFPISNKMRLLIYYRLEN</sequence>
<dbReference type="InterPro" id="IPR028889">
    <property type="entry name" value="USP"/>
</dbReference>
<name>A0A6C0ENX9_9ZZZZ</name>
<dbReference type="InterPro" id="IPR050164">
    <property type="entry name" value="Peptidase_C19"/>
</dbReference>
<proteinExistence type="predicted"/>
<dbReference type="InterPro" id="IPR038765">
    <property type="entry name" value="Papain-like_cys_pep_sf"/>
</dbReference>